<evidence type="ECO:0000313" key="2">
    <source>
        <dbReference type="Proteomes" id="UP000324222"/>
    </source>
</evidence>
<reference evidence="1 2" key="1">
    <citation type="submission" date="2019-05" db="EMBL/GenBank/DDBJ databases">
        <title>Another draft genome of Portunus trituberculatus and its Hox gene families provides insights of decapod evolution.</title>
        <authorList>
            <person name="Jeong J.-H."/>
            <person name="Song I."/>
            <person name="Kim S."/>
            <person name="Choi T."/>
            <person name="Kim D."/>
            <person name="Ryu S."/>
            <person name="Kim W."/>
        </authorList>
    </citation>
    <scope>NUCLEOTIDE SEQUENCE [LARGE SCALE GENOMIC DNA]</scope>
    <source>
        <tissue evidence="1">Muscle</tissue>
    </source>
</reference>
<proteinExistence type="predicted"/>
<protein>
    <submittedName>
        <fullName evidence="1">Uncharacterized protein</fullName>
    </submittedName>
</protein>
<comment type="caution">
    <text evidence="1">The sequence shown here is derived from an EMBL/GenBank/DDBJ whole genome shotgun (WGS) entry which is preliminary data.</text>
</comment>
<keyword evidence="2" id="KW-1185">Reference proteome</keyword>
<dbReference type="Proteomes" id="UP000324222">
    <property type="component" value="Unassembled WGS sequence"/>
</dbReference>
<dbReference type="AlphaFoldDB" id="A0A5B7JFP0"/>
<organism evidence="1 2">
    <name type="scientific">Portunus trituberculatus</name>
    <name type="common">Swimming crab</name>
    <name type="synonym">Neptunus trituberculatus</name>
    <dbReference type="NCBI Taxonomy" id="210409"/>
    <lineage>
        <taxon>Eukaryota</taxon>
        <taxon>Metazoa</taxon>
        <taxon>Ecdysozoa</taxon>
        <taxon>Arthropoda</taxon>
        <taxon>Crustacea</taxon>
        <taxon>Multicrustacea</taxon>
        <taxon>Malacostraca</taxon>
        <taxon>Eumalacostraca</taxon>
        <taxon>Eucarida</taxon>
        <taxon>Decapoda</taxon>
        <taxon>Pleocyemata</taxon>
        <taxon>Brachyura</taxon>
        <taxon>Eubrachyura</taxon>
        <taxon>Portunoidea</taxon>
        <taxon>Portunidae</taxon>
        <taxon>Portuninae</taxon>
        <taxon>Portunus</taxon>
    </lineage>
</organism>
<dbReference type="EMBL" id="VSRR010107517">
    <property type="protein sequence ID" value="MPC96831.1"/>
    <property type="molecule type" value="Genomic_DNA"/>
</dbReference>
<evidence type="ECO:0000313" key="1">
    <source>
        <dbReference type="EMBL" id="MPC96831.1"/>
    </source>
</evidence>
<gene>
    <name evidence="1" type="ORF">E2C01_092111</name>
</gene>
<sequence length="88" mass="9920">MCQPVPPPTPPPPCYFYYFCHAFCSASSCSLRPHFDLWRAEGTGADREAIWNHTTAPGTPWNTTRPWNTGVCWGRPWGVVPVFPVPMI</sequence>
<name>A0A5B7JFP0_PORTR</name>
<accession>A0A5B7JFP0</accession>